<keyword evidence="1" id="KW-1133">Transmembrane helix</keyword>
<gene>
    <name evidence="4" type="ORF">ENC19_27680</name>
</gene>
<feature type="transmembrane region" description="Helical" evidence="1">
    <location>
        <begin position="20"/>
        <end position="43"/>
    </location>
</feature>
<evidence type="ECO:0000256" key="1">
    <source>
        <dbReference type="SAM" id="Phobius"/>
    </source>
</evidence>
<evidence type="ECO:0008006" key="6">
    <source>
        <dbReference type="Google" id="ProtNLM"/>
    </source>
</evidence>
<dbReference type="RefSeq" id="WP_164449997.1">
    <property type="nucleotide sequence ID" value="NZ_SAIY01000013.1"/>
</dbReference>
<feature type="domain" description="Cysteinyl-tRNA ligase anticodon binding" evidence="2">
    <location>
        <begin position="175"/>
        <end position="224"/>
    </location>
</feature>
<dbReference type="AlphaFoldDB" id="A0A6M1LCX1"/>
<evidence type="ECO:0000259" key="2">
    <source>
        <dbReference type="Pfam" id="PF23493"/>
    </source>
</evidence>
<comment type="caution">
    <text evidence="4">The sequence shown here is derived from an EMBL/GenBank/DDBJ whole genome shotgun (WGS) entry which is preliminary data.</text>
</comment>
<organism evidence="4 5">
    <name type="scientific">Verrucosispora sioxanthis</name>
    <dbReference type="NCBI Taxonomy" id="2499994"/>
    <lineage>
        <taxon>Bacteria</taxon>
        <taxon>Bacillati</taxon>
        <taxon>Actinomycetota</taxon>
        <taxon>Actinomycetes</taxon>
        <taxon>Micromonosporales</taxon>
        <taxon>Micromonosporaceae</taxon>
        <taxon>Micromonospora</taxon>
    </lineage>
</organism>
<dbReference type="Pfam" id="PF23494">
    <property type="entry name" value="bPH_10"/>
    <property type="match status" value="1"/>
</dbReference>
<dbReference type="InterPro" id="IPR057798">
    <property type="entry name" value="PH_YqeB"/>
</dbReference>
<accession>A0A6M1LCX1</accession>
<feature type="transmembrane region" description="Helical" evidence="1">
    <location>
        <begin position="64"/>
        <end position="84"/>
    </location>
</feature>
<feature type="domain" description="YqeB PH" evidence="3">
    <location>
        <begin position="8"/>
        <end position="158"/>
    </location>
</feature>
<keyword evidence="1" id="KW-0472">Membrane</keyword>
<proteinExistence type="predicted"/>
<evidence type="ECO:0000313" key="5">
    <source>
        <dbReference type="Proteomes" id="UP000478148"/>
    </source>
</evidence>
<name>A0A6M1LCX1_9ACTN</name>
<reference evidence="4 5" key="1">
    <citation type="submission" date="2020-02" db="EMBL/GenBank/DDBJ databases">
        <title>Draft Genome Sequence of Verrucosispora sp. Strain CWR15, Isolated from Gulf of Mexico Sponge.</title>
        <authorList>
            <person name="Kennedy S.J."/>
            <person name="Cella E."/>
            <person name="Azarian T."/>
            <person name="Baker B.J."/>
            <person name="Shaw L.N."/>
        </authorList>
    </citation>
    <scope>NUCLEOTIDE SEQUENCE [LARGE SCALE GENOMIC DNA]</scope>
    <source>
        <strain evidence="4 5">CWR15</strain>
    </source>
</reference>
<protein>
    <recommendedName>
        <fullName evidence="6">DUF308 domain-containing protein</fullName>
    </recommendedName>
</protein>
<sequence>MRAYGTPTVVSGGITELVVLWGGIPLVGGALGGLLVAGSGWVADLPWAPVQGLFRALDGLPDRYALPVGVGVGILVGLVIAAIGTAERVRVTVSGAEVRLREGSSEREIDRRDTRVVHLDGKHLVLLDADDAELARQSVDLPARELAEAFREHGWPWAEADPHRAAYRLWVPDLPGLPAGADALLRARQEALKHDRGGEAGELRAELSRYGVVVRDDGKQQHFRLTRAARPPA</sequence>
<evidence type="ECO:0000259" key="3">
    <source>
        <dbReference type="Pfam" id="PF23494"/>
    </source>
</evidence>
<dbReference type="EMBL" id="SAIY01000013">
    <property type="protein sequence ID" value="NGM16143.1"/>
    <property type="molecule type" value="Genomic_DNA"/>
</dbReference>
<dbReference type="Pfam" id="PF23493">
    <property type="entry name" value="CysS_C"/>
    <property type="match status" value="1"/>
</dbReference>
<evidence type="ECO:0000313" key="4">
    <source>
        <dbReference type="EMBL" id="NGM16143.1"/>
    </source>
</evidence>
<dbReference type="Proteomes" id="UP000478148">
    <property type="component" value="Unassembled WGS sequence"/>
</dbReference>
<keyword evidence="5" id="KW-1185">Reference proteome</keyword>
<dbReference type="InterPro" id="IPR056411">
    <property type="entry name" value="CysS_C"/>
</dbReference>
<keyword evidence="1" id="KW-0812">Transmembrane</keyword>